<feature type="domain" description="RNA polymerase sigma factor 70 region 4 type 2" evidence="7">
    <location>
        <begin position="129"/>
        <end position="176"/>
    </location>
</feature>
<evidence type="ECO:0000313" key="9">
    <source>
        <dbReference type="Proteomes" id="UP000324233"/>
    </source>
</evidence>
<keyword evidence="3" id="KW-0731">Sigma factor</keyword>
<evidence type="ECO:0000313" key="8">
    <source>
        <dbReference type="EMBL" id="QEH38877.1"/>
    </source>
</evidence>
<evidence type="ECO:0000256" key="4">
    <source>
        <dbReference type="ARBA" id="ARBA00023125"/>
    </source>
</evidence>
<dbReference type="Gene3D" id="1.10.1740.10">
    <property type="match status" value="1"/>
</dbReference>
<evidence type="ECO:0000256" key="2">
    <source>
        <dbReference type="ARBA" id="ARBA00023015"/>
    </source>
</evidence>
<dbReference type="SUPFAM" id="SSF88946">
    <property type="entry name" value="Sigma2 domain of RNA polymerase sigma factors"/>
    <property type="match status" value="1"/>
</dbReference>
<dbReference type="CDD" id="cd06171">
    <property type="entry name" value="Sigma70_r4"/>
    <property type="match status" value="1"/>
</dbReference>
<accession>A0A5B9WEB1</accession>
<keyword evidence="5" id="KW-0804">Transcription</keyword>
<evidence type="ECO:0000256" key="6">
    <source>
        <dbReference type="SAM" id="MobiDB-lite"/>
    </source>
</evidence>
<dbReference type="NCBIfam" id="TIGR02937">
    <property type="entry name" value="sigma70-ECF"/>
    <property type="match status" value="1"/>
</dbReference>
<dbReference type="Gene3D" id="1.10.10.10">
    <property type="entry name" value="Winged helix-like DNA-binding domain superfamily/Winged helix DNA-binding domain"/>
    <property type="match status" value="1"/>
</dbReference>
<dbReference type="SUPFAM" id="SSF88659">
    <property type="entry name" value="Sigma3 and sigma4 domains of RNA polymerase sigma factors"/>
    <property type="match status" value="1"/>
</dbReference>
<dbReference type="AlphaFoldDB" id="A0A5B9WEB1"/>
<dbReference type="EMBL" id="CP042997">
    <property type="protein sequence ID" value="QEH38877.1"/>
    <property type="molecule type" value="Genomic_DNA"/>
</dbReference>
<feature type="region of interest" description="Disordered" evidence="6">
    <location>
        <begin position="1"/>
        <end position="20"/>
    </location>
</feature>
<dbReference type="InterPro" id="IPR013325">
    <property type="entry name" value="RNA_pol_sigma_r2"/>
</dbReference>
<keyword evidence="9" id="KW-1185">Reference proteome</keyword>
<organism evidence="8 9">
    <name type="scientific">Aquisphaera giovannonii</name>
    <dbReference type="NCBI Taxonomy" id="406548"/>
    <lineage>
        <taxon>Bacteria</taxon>
        <taxon>Pseudomonadati</taxon>
        <taxon>Planctomycetota</taxon>
        <taxon>Planctomycetia</taxon>
        <taxon>Isosphaerales</taxon>
        <taxon>Isosphaeraceae</taxon>
        <taxon>Aquisphaera</taxon>
    </lineage>
</organism>
<dbReference type="InterPro" id="IPR013324">
    <property type="entry name" value="RNA_pol_sigma_r3/r4-like"/>
</dbReference>
<dbReference type="OrthoDB" id="273655at2"/>
<dbReference type="InterPro" id="IPR014284">
    <property type="entry name" value="RNA_pol_sigma-70_dom"/>
</dbReference>
<dbReference type="InterPro" id="IPR036388">
    <property type="entry name" value="WH-like_DNA-bd_sf"/>
</dbReference>
<protein>
    <submittedName>
        <fullName evidence="8">ECF RNA polymerase sigma factor SigE</fullName>
    </submittedName>
</protein>
<keyword evidence="4" id="KW-0238">DNA-binding</keyword>
<dbReference type="Proteomes" id="UP000324233">
    <property type="component" value="Chromosome"/>
</dbReference>
<dbReference type="PANTHER" id="PTHR43133:SF8">
    <property type="entry name" value="RNA POLYMERASE SIGMA FACTOR HI_1459-RELATED"/>
    <property type="match status" value="1"/>
</dbReference>
<evidence type="ECO:0000259" key="7">
    <source>
        <dbReference type="Pfam" id="PF08281"/>
    </source>
</evidence>
<name>A0A5B9WEB1_9BACT</name>
<dbReference type="GO" id="GO:0003677">
    <property type="term" value="F:DNA binding"/>
    <property type="evidence" value="ECO:0007669"/>
    <property type="project" value="UniProtKB-KW"/>
</dbReference>
<dbReference type="InterPro" id="IPR013249">
    <property type="entry name" value="RNA_pol_sigma70_r4_t2"/>
</dbReference>
<proteinExistence type="inferred from homology"/>
<reference evidence="8 9" key="1">
    <citation type="submission" date="2019-08" db="EMBL/GenBank/DDBJ databases">
        <title>Deep-cultivation of Planctomycetes and their phenomic and genomic characterization uncovers novel biology.</title>
        <authorList>
            <person name="Wiegand S."/>
            <person name="Jogler M."/>
            <person name="Boedeker C."/>
            <person name="Pinto D."/>
            <person name="Vollmers J."/>
            <person name="Rivas-Marin E."/>
            <person name="Kohn T."/>
            <person name="Peeters S.H."/>
            <person name="Heuer A."/>
            <person name="Rast P."/>
            <person name="Oberbeckmann S."/>
            <person name="Bunk B."/>
            <person name="Jeske O."/>
            <person name="Meyerdierks A."/>
            <person name="Storesund J.E."/>
            <person name="Kallscheuer N."/>
            <person name="Luecker S."/>
            <person name="Lage O.M."/>
            <person name="Pohl T."/>
            <person name="Merkel B.J."/>
            <person name="Hornburger P."/>
            <person name="Mueller R.-W."/>
            <person name="Bruemmer F."/>
            <person name="Labrenz M."/>
            <person name="Spormann A.M."/>
            <person name="Op den Camp H."/>
            <person name="Overmann J."/>
            <person name="Amann R."/>
            <person name="Jetten M.S.M."/>
            <person name="Mascher T."/>
            <person name="Medema M.H."/>
            <person name="Devos D.P."/>
            <person name="Kaster A.-K."/>
            <person name="Ovreas L."/>
            <person name="Rohde M."/>
            <person name="Galperin M.Y."/>
            <person name="Jogler C."/>
        </authorList>
    </citation>
    <scope>NUCLEOTIDE SEQUENCE [LARGE SCALE GENOMIC DNA]</scope>
    <source>
        <strain evidence="8 9">OJF2</strain>
    </source>
</reference>
<dbReference type="GO" id="GO:0016987">
    <property type="term" value="F:sigma factor activity"/>
    <property type="evidence" value="ECO:0007669"/>
    <property type="project" value="UniProtKB-KW"/>
</dbReference>
<dbReference type="KEGG" id="agv:OJF2_74870"/>
<gene>
    <name evidence="8" type="primary">sigE_55</name>
    <name evidence="8" type="ORF">OJF2_74870</name>
</gene>
<evidence type="ECO:0000256" key="5">
    <source>
        <dbReference type="ARBA" id="ARBA00023163"/>
    </source>
</evidence>
<dbReference type="PANTHER" id="PTHR43133">
    <property type="entry name" value="RNA POLYMERASE ECF-TYPE SIGMA FACTO"/>
    <property type="match status" value="1"/>
</dbReference>
<dbReference type="Pfam" id="PF08281">
    <property type="entry name" value="Sigma70_r4_2"/>
    <property type="match status" value="1"/>
</dbReference>
<dbReference type="InterPro" id="IPR039425">
    <property type="entry name" value="RNA_pol_sigma-70-like"/>
</dbReference>
<sequence>METLEPVPTTGAGGSGEPDWPAALSAHDRWLRRVVAARVREEQAVDEVMQEVALAAIAQRAPLLDSSRQAGWLYRLAIRQALLYRRRAGRRRALVGRYAGREPRGEEDPNPSPLAWLLRDERRDLVRIALERLHPRDADLLMLKYAEGWSARDLADRLGVGLAAVEARLHRARGKLRAELATLAVGIEDVHAREA</sequence>
<comment type="similarity">
    <text evidence="1">Belongs to the sigma-70 factor family. ECF subfamily.</text>
</comment>
<dbReference type="GO" id="GO:0006352">
    <property type="term" value="P:DNA-templated transcription initiation"/>
    <property type="evidence" value="ECO:0007669"/>
    <property type="project" value="InterPro"/>
</dbReference>
<evidence type="ECO:0000256" key="1">
    <source>
        <dbReference type="ARBA" id="ARBA00010641"/>
    </source>
</evidence>
<keyword evidence="2" id="KW-0805">Transcription regulation</keyword>
<dbReference type="RefSeq" id="WP_148598264.1">
    <property type="nucleotide sequence ID" value="NZ_CP042997.1"/>
</dbReference>
<evidence type="ECO:0000256" key="3">
    <source>
        <dbReference type="ARBA" id="ARBA00023082"/>
    </source>
</evidence>